<comment type="caution">
    <text evidence="2">The sequence shown here is derived from an EMBL/GenBank/DDBJ whole genome shotgun (WGS) entry which is preliminary data.</text>
</comment>
<keyword evidence="1" id="KW-0472">Membrane</keyword>
<dbReference type="AlphaFoldDB" id="A0A4T0LQ65"/>
<organism evidence="2 3">
    <name type="scientific">Wallemia mellicola</name>
    <dbReference type="NCBI Taxonomy" id="1708541"/>
    <lineage>
        <taxon>Eukaryota</taxon>
        <taxon>Fungi</taxon>
        <taxon>Dikarya</taxon>
        <taxon>Basidiomycota</taxon>
        <taxon>Wallemiomycotina</taxon>
        <taxon>Wallemiomycetes</taxon>
        <taxon>Wallemiales</taxon>
        <taxon>Wallemiaceae</taxon>
        <taxon>Wallemia</taxon>
    </lineage>
</organism>
<evidence type="ECO:0000313" key="2">
    <source>
        <dbReference type="EMBL" id="TIC62972.1"/>
    </source>
</evidence>
<evidence type="ECO:0000313" key="3">
    <source>
        <dbReference type="Proteomes" id="UP000310708"/>
    </source>
</evidence>
<feature type="transmembrane region" description="Helical" evidence="1">
    <location>
        <begin position="205"/>
        <end position="227"/>
    </location>
</feature>
<name>A0A4T0LQ65_9BASI</name>
<accession>A0A4T0LQ65</accession>
<keyword evidence="1" id="KW-0812">Transmembrane</keyword>
<keyword evidence="1" id="KW-1133">Transmembrane helix</keyword>
<reference evidence="2 3" key="1">
    <citation type="submission" date="2019-03" db="EMBL/GenBank/DDBJ databases">
        <title>Sequencing 25 genomes of Wallemia mellicola.</title>
        <authorList>
            <person name="Gostincar C."/>
        </authorList>
    </citation>
    <scope>NUCLEOTIDE SEQUENCE [LARGE SCALE GENOMIC DNA]</scope>
    <source>
        <strain evidence="2 3">EXF-757</strain>
    </source>
</reference>
<gene>
    <name evidence="2" type="ORF">E3Q01_03625</name>
</gene>
<evidence type="ECO:0000256" key="1">
    <source>
        <dbReference type="SAM" id="Phobius"/>
    </source>
</evidence>
<dbReference type="EMBL" id="SPRX01000057">
    <property type="protein sequence ID" value="TIC62972.1"/>
    <property type="molecule type" value="Genomic_DNA"/>
</dbReference>
<protein>
    <submittedName>
        <fullName evidence="2">Uncharacterized protein</fullName>
    </submittedName>
</protein>
<feature type="transmembrane region" description="Helical" evidence="1">
    <location>
        <begin position="175"/>
        <end position="193"/>
    </location>
</feature>
<proteinExistence type="predicted"/>
<dbReference type="Proteomes" id="UP000310708">
    <property type="component" value="Unassembled WGS sequence"/>
</dbReference>
<sequence length="309" mass="34636">MIEISKQNFLTIVILILPAVAPKLIAASKRLSDLHTKDSFKRLETNEKAIRPLALVATVIVFNLIKTIKTALTAENLFSKLPINASQTLLENVYNPEHDESLSKFFSRLNSFDLRLQYIRWGDRATRQCTWCSPQSGIDFALESFSGTFAPYIITCLGLLLYIQLQQKLHLRKPLLITLCSTFLGHFATLNIYDTRPNPNFPPTILANKLTLLSYAFLTTISIYTLAVKPNKYLSSGGDPISLLKPIVVPQKALLTSIKALNVTNEARRTLNLNQKVRSDRPKRGGSADIETYQLIEKEADQLADAFGL</sequence>
<feature type="transmembrane region" description="Helical" evidence="1">
    <location>
        <begin position="144"/>
        <end position="163"/>
    </location>
</feature>